<evidence type="ECO:0008006" key="4">
    <source>
        <dbReference type="Google" id="ProtNLM"/>
    </source>
</evidence>
<sequence>MSEVFAACAFFVVNVGVHIGRNEHLKTAWALAAVFATELASARSYLAFSSALNANPSRHIFLAIIAVTVVCLRPMTMLLIGSEHRQRPSTVDRQSRQASSQIEGPTRLFRQTPFHRLIIAK</sequence>
<keyword evidence="1" id="KW-0812">Transmembrane</keyword>
<organism evidence="2 3">
    <name type="scientific">Rhizobium calliandrae</name>
    <dbReference type="NCBI Taxonomy" id="1312182"/>
    <lineage>
        <taxon>Bacteria</taxon>
        <taxon>Pseudomonadati</taxon>
        <taxon>Pseudomonadota</taxon>
        <taxon>Alphaproteobacteria</taxon>
        <taxon>Hyphomicrobiales</taxon>
        <taxon>Rhizobiaceae</taxon>
        <taxon>Rhizobium/Agrobacterium group</taxon>
        <taxon>Rhizobium</taxon>
    </lineage>
</organism>
<protein>
    <recommendedName>
        <fullName evidence="4">Cation/H+ exchanger domain-containing protein</fullName>
    </recommendedName>
</protein>
<dbReference type="EMBL" id="JARFYN010000009">
    <property type="protein sequence ID" value="MDL2405863.1"/>
    <property type="molecule type" value="Genomic_DNA"/>
</dbReference>
<keyword evidence="1" id="KW-0472">Membrane</keyword>
<reference evidence="2" key="1">
    <citation type="submission" date="2023-06" db="EMBL/GenBank/DDBJ databases">
        <title>Phylogenetic Diversity of Rhizobium strains.</title>
        <authorList>
            <person name="Moura F.T."/>
            <person name="Helene L.C.F."/>
            <person name="Hungria M."/>
        </authorList>
    </citation>
    <scope>NUCLEOTIDE SEQUENCE</scope>
    <source>
        <strain evidence="2">CCGE524</strain>
    </source>
</reference>
<dbReference type="RefSeq" id="WP_285878863.1">
    <property type="nucleotide sequence ID" value="NZ_JARFYN010000009.1"/>
</dbReference>
<proteinExistence type="predicted"/>
<keyword evidence="1" id="KW-1133">Transmembrane helix</keyword>
<evidence type="ECO:0000313" key="2">
    <source>
        <dbReference type="EMBL" id="MDL2405863.1"/>
    </source>
</evidence>
<gene>
    <name evidence="2" type="ORF">PY650_09325</name>
</gene>
<accession>A0ABT7KEW6</accession>
<feature type="transmembrane region" description="Helical" evidence="1">
    <location>
        <begin position="60"/>
        <end position="80"/>
    </location>
</feature>
<dbReference type="Proteomes" id="UP001172630">
    <property type="component" value="Unassembled WGS sequence"/>
</dbReference>
<keyword evidence="3" id="KW-1185">Reference proteome</keyword>
<comment type="caution">
    <text evidence="2">The sequence shown here is derived from an EMBL/GenBank/DDBJ whole genome shotgun (WGS) entry which is preliminary data.</text>
</comment>
<name>A0ABT7KEW6_9HYPH</name>
<evidence type="ECO:0000256" key="1">
    <source>
        <dbReference type="SAM" id="Phobius"/>
    </source>
</evidence>
<evidence type="ECO:0000313" key="3">
    <source>
        <dbReference type="Proteomes" id="UP001172630"/>
    </source>
</evidence>